<protein>
    <submittedName>
        <fullName evidence="2">Uncharacterized protein</fullName>
    </submittedName>
</protein>
<dbReference type="Proteomes" id="UP000006727">
    <property type="component" value="Chromosome 1"/>
</dbReference>
<dbReference type="EnsemblPlants" id="Pp3c1_28740V3.1">
    <property type="protein sequence ID" value="Pp3c1_28740V3.1"/>
    <property type="gene ID" value="Pp3c1_28740"/>
</dbReference>
<sequence>MAVIRRATSSCSYGSEGSTDTKSCGSSPCPPLPIFKPKCKTTRNSAQPNPSTTSLLPSDSTFSLVHISCLSLLHLHNNNTEQPTPQNQLKFCTGSTPHGCVPTRNPEHEDATTSGGKREDAKDDEGATRFSIKSTVKKRAFQIVWVCLFVSAGGPVECEAIVRMILHLSLSDASPFTEAGRHAIGNRLVSVPTSTDPQLLDSISGGTNPRNLKTAAAGSGASINGILVNLTSLKSLNISGCSNLTSLLKELYNFIFLNLSGCSNLTSLSKELDNPTSCNQLDISGCSNLASLPKDANNLIYFIKLGTSGCSILTLLLN</sequence>
<organism evidence="2 3">
    <name type="scientific">Physcomitrium patens</name>
    <name type="common">Spreading-leaved earth moss</name>
    <name type="synonym">Physcomitrella patens</name>
    <dbReference type="NCBI Taxonomy" id="3218"/>
    <lineage>
        <taxon>Eukaryota</taxon>
        <taxon>Viridiplantae</taxon>
        <taxon>Streptophyta</taxon>
        <taxon>Embryophyta</taxon>
        <taxon>Bryophyta</taxon>
        <taxon>Bryophytina</taxon>
        <taxon>Bryopsida</taxon>
        <taxon>Funariidae</taxon>
        <taxon>Funariales</taxon>
        <taxon>Funariaceae</taxon>
        <taxon>Physcomitrium</taxon>
    </lineage>
</organism>
<proteinExistence type="predicted"/>
<feature type="region of interest" description="Disordered" evidence="1">
    <location>
        <begin position="1"/>
        <end position="57"/>
    </location>
</feature>
<reference evidence="2 3" key="2">
    <citation type="journal article" date="2018" name="Plant J.">
        <title>The Physcomitrella patens chromosome-scale assembly reveals moss genome structure and evolution.</title>
        <authorList>
            <person name="Lang D."/>
            <person name="Ullrich K.K."/>
            <person name="Murat F."/>
            <person name="Fuchs J."/>
            <person name="Jenkins J."/>
            <person name="Haas F.B."/>
            <person name="Piednoel M."/>
            <person name="Gundlach H."/>
            <person name="Van Bel M."/>
            <person name="Meyberg R."/>
            <person name="Vives C."/>
            <person name="Morata J."/>
            <person name="Symeonidi A."/>
            <person name="Hiss M."/>
            <person name="Muchero W."/>
            <person name="Kamisugi Y."/>
            <person name="Saleh O."/>
            <person name="Blanc G."/>
            <person name="Decker E.L."/>
            <person name="van Gessel N."/>
            <person name="Grimwood J."/>
            <person name="Hayes R.D."/>
            <person name="Graham S.W."/>
            <person name="Gunter L.E."/>
            <person name="McDaniel S.F."/>
            <person name="Hoernstein S.N.W."/>
            <person name="Larsson A."/>
            <person name="Li F.W."/>
            <person name="Perroud P.F."/>
            <person name="Phillips J."/>
            <person name="Ranjan P."/>
            <person name="Rokshar D.S."/>
            <person name="Rothfels C.J."/>
            <person name="Schneider L."/>
            <person name="Shu S."/>
            <person name="Stevenson D.W."/>
            <person name="Thummler F."/>
            <person name="Tillich M."/>
            <person name="Villarreal Aguilar J.C."/>
            <person name="Widiez T."/>
            <person name="Wong G.K."/>
            <person name="Wymore A."/>
            <person name="Zhang Y."/>
            <person name="Zimmer A.D."/>
            <person name="Quatrano R.S."/>
            <person name="Mayer K.F.X."/>
            <person name="Goodstein D."/>
            <person name="Casacuberta J.M."/>
            <person name="Vandepoele K."/>
            <person name="Reski R."/>
            <person name="Cuming A.C."/>
            <person name="Tuskan G.A."/>
            <person name="Maumus F."/>
            <person name="Salse J."/>
            <person name="Schmutz J."/>
            <person name="Rensing S.A."/>
        </authorList>
    </citation>
    <scope>NUCLEOTIDE SEQUENCE [LARGE SCALE GENOMIC DNA]</scope>
    <source>
        <strain evidence="2 3">cv. Gransden 2004</strain>
    </source>
</reference>
<feature type="region of interest" description="Disordered" evidence="1">
    <location>
        <begin position="100"/>
        <end position="126"/>
    </location>
</feature>
<reference evidence="2 3" key="1">
    <citation type="journal article" date="2008" name="Science">
        <title>The Physcomitrella genome reveals evolutionary insights into the conquest of land by plants.</title>
        <authorList>
            <person name="Rensing S."/>
            <person name="Lang D."/>
            <person name="Zimmer A."/>
            <person name="Terry A."/>
            <person name="Salamov A."/>
            <person name="Shapiro H."/>
            <person name="Nishiyama T."/>
            <person name="Perroud P.-F."/>
            <person name="Lindquist E."/>
            <person name="Kamisugi Y."/>
            <person name="Tanahashi T."/>
            <person name="Sakakibara K."/>
            <person name="Fujita T."/>
            <person name="Oishi K."/>
            <person name="Shin-I T."/>
            <person name="Kuroki Y."/>
            <person name="Toyoda A."/>
            <person name="Suzuki Y."/>
            <person name="Hashimoto A."/>
            <person name="Yamaguchi K."/>
            <person name="Sugano A."/>
            <person name="Kohara Y."/>
            <person name="Fujiyama A."/>
            <person name="Anterola A."/>
            <person name="Aoki S."/>
            <person name="Ashton N."/>
            <person name="Barbazuk W.B."/>
            <person name="Barker E."/>
            <person name="Bennetzen J."/>
            <person name="Bezanilla M."/>
            <person name="Blankenship R."/>
            <person name="Cho S.H."/>
            <person name="Dutcher S."/>
            <person name="Estelle M."/>
            <person name="Fawcett J.A."/>
            <person name="Gundlach H."/>
            <person name="Hanada K."/>
            <person name="Heyl A."/>
            <person name="Hicks K.A."/>
            <person name="Hugh J."/>
            <person name="Lohr M."/>
            <person name="Mayer K."/>
            <person name="Melkozernov A."/>
            <person name="Murata T."/>
            <person name="Nelson D."/>
            <person name="Pils B."/>
            <person name="Prigge M."/>
            <person name="Reiss B."/>
            <person name="Renner T."/>
            <person name="Rombauts S."/>
            <person name="Rushton P."/>
            <person name="Sanderfoot A."/>
            <person name="Schween G."/>
            <person name="Shiu S.-H."/>
            <person name="Stueber K."/>
            <person name="Theodoulou F.L."/>
            <person name="Tu H."/>
            <person name="Van de Peer Y."/>
            <person name="Verrier P.J."/>
            <person name="Waters E."/>
            <person name="Wood A."/>
            <person name="Yang L."/>
            <person name="Cove D."/>
            <person name="Cuming A."/>
            <person name="Hasebe M."/>
            <person name="Lucas S."/>
            <person name="Mishler D.B."/>
            <person name="Reski R."/>
            <person name="Grigoriev I."/>
            <person name="Quatrano R.S."/>
            <person name="Boore J.L."/>
        </authorList>
    </citation>
    <scope>NUCLEOTIDE SEQUENCE [LARGE SCALE GENOMIC DNA]</scope>
    <source>
        <strain evidence="2 3">cv. Gransden 2004</strain>
    </source>
</reference>
<feature type="compositionally biased region" description="Low complexity" evidence="1">
    <location>
        <begin position="48"/>
        <end position="57"/>
    </location>
</feature>
<dbReference type="AlphaFoldDB" id="A0A7I4FBQ7"/>
<keyword evidence="3" id="KW-1185">Reference proteome</keyword>
<feature type="compositionally biased region" description="Basic and acidic residues" evidence="1">
    <location>
        <begin position="105"/>
        <end position="126"/>
    </location>
</feature>
<evidence type="ECO:0000313" key="2">
    <source>
        <dbReference type="EnsemblPlants" id="Pp3c1_28740V3.1"/>
    </source>
</evidence>
<reference evidence="2" key="3">
    <citation type="submission" date="2020-12" db="UniProtKB">
        <authorList>
            <consortium name="EnsemblPlants"/>
        </authorList>
    </citation>
    <scope>IDENTIFICATION</scope>
</reference>
<accession>A0A7I4FBQ7</accession>
<evidence type="ECO:0000256" key="1">
    <source>
        <dbReference type="SAM" id="MobiDB-lite"/>
    </source>
</evidence>
<dbReference type="InParanoid" id="A0A7I4FBQ7"/>
<dbReference type="PANTHER" id="PTHR47186:SF3">
    <property type="entry name" value="OS09G0267800 PROTEIN"/>
    <property type="match status" value="1"/>
</dbReference>
<dbReference type="PANTHER" id="PTHR47186">
    <property type="entry name" value="LEUCINE-RICH REPEAT-CONTAINING PROTEIN 57"/>
    <property type="match status" value="1"/>
</dbReference>
<feature type="compositionally biased region" description="Polar residues" evidence="1">
    <location>
        <begin position="7"/>
        <end position="26"/>
    </location>
</feature>
<name>A0A7I4FBQ7_PHYPA</name>
<dbReference type="Gene3D" id="3.80.10.10">
    <property type="entry name" value="Ribonuclease Inhibitor"/>
    <property type="match status" value="1"/>
</dbReference>
<dbReference type="EMBL" id="ABEU02000001">
    <property type="status" value="NOT_ANNOTATED_CDS"/>
    <property type="molecule type" value="Genomic_DNA"/>
</dbReference>
<dbReference type="InterPro" id="IPR032675">
    <property type="entry name" value="LRR_dom_sf"/>
</dbReference>
<dbReference type="Gramene" id="Pp3c1_28740V3.1">
    <property type="protein sequence ID" value="Pp3c1_28740V3.1"/>
    <property type="gene ID" value="Pp3c1_28740"/>
</dbReference>
<dbReference type="SUPFAM" id="SSF52058">
    <property type="entry name" value="L domain-like"/>
    <property type="match status" value="1"/>
</dbReference>
<evidence type="ECO:0000313" key="3">
    <source>
        <dbReference type="Proteomes" id="UP000006727"/>
    </source>
</evidence>